<evidence type="ECO:0000313" key="3">
    <source>
        <dbReference type="Proteomes" id="UP001500642"/>
    </source>
</evidence>
<evidence type="ECO:0000313" key="2">
    <source>
        <dbReference type="EMBL" id="GAA4395019.1"/>
    </source>
</evidence>
<dbReference type="RefSeq" id="WP_345032552.1">
    <property type="nucleotide sequence ID" value="NZ_BAABGL010000035.1"/>
</dbReference>
<name>A0ABP8JRM1_9MICO</name>
<proteinExistence type="predicted"/>
<keyword evidence="1" id="KW-0472">Membrane</keyword>
<reference evidence="3" key="1">
    <citation type="journal article" date="2019" name="Int. J. Syst. Evol. Microbiol.">
        <title>The Global Catalogue of Microorganisms (GCM) 10K type strain sequencing project: providing services to taxonomists for standard genome sequencing and annotation.</title>
        <authorList>
            <consortium name="The Broad Institute Genomics Platform"/>
            <consortium name="The Broad Institute Genome Sequencing Center for Infectious Disease"/>
            <person name="Wu L."/>
            <person name="Ma J."/>
        </authorList>
    </citation>
    <scope>NUCLEOTIDE SEQUENCE [LARGE SCALE GENOMIC DNA]</scope>
    <source>
        <strain evidence="3">JCM 17808</strain>
    </source>
</reference>
<sequence length="481" mass="47643">MISERNLRSLVTFAGIAVPGVLIAATGFLTPLAGGSVQRGPEQIRLPASDTVSVCPGPWQTAEEAAGTDAEFSTDPAPPATVQSATVLTSAPDGTAQAAGLRSESLDGAENFTVGTSRGFVTGDDLVDAPTRITGLAAEEHPALVSAAQTVAADSGDFAGLAALSCTRPATRAVLTAGGTAAGADSRLLIGNPSASPITVEIALRGAHGRVPAAGEDALSLAPGEQRAVQLGALAPDEEVLGIELRAAGGLMTAALQQIERDGLTALGIEYGVPTAPAGSTAEVPLAAAGSAAVRIVNPGDTAASARIEYLGADGPVEIEVGSAAIPAHGTVEVALGEVPAGVVRISADAPVHAGARLTADGDFAEVPATAPLRAGQLLLLPRGPAAEVVLGSADGEVVLTGVREDGTSTEPHAVDLSPDRASTVTPSALFGEAVTGLRFDTPDGVRVHAAAMAVSEAGISGLVVPAPPTGIGYRDIRLGH</sequence>
<dbReference type="Pfam" id="PF18986">
    <property type="entry name" value="DUF5719"/>
    <property type="match status" value="1"/>
</dbReference>
<dbReference type="Proteomes" id="UP001500642">
    <property type="component" value="Unassembled WGS sequence"/>
</dbReference>
<feature type="transmembrane region" description="Helical" evidence="1">
    <location>
        <begin position="7"/>
        <end position="29"/>
    </location>
</feature>
<gene>
    <name evidence="2" type="ORF">GCM10023167_25010</name>
</gene>
<accession>A0ABP8JRM1</accession>
<organism evidence="2 3">
    <name type="scientific">Brevibacterium pityocampae</name>
    <dbReference type="NCBI Taxonomy" id="506594"/>
    <lineage>
        <taxon>Bacteria</taxon>
        <taxon>Bacillati</taxon>
        <taxon>Actinomycetota</taxon>
        <taxon>Actinomycetes</taxon>
        <taxon>Micrococcales</taxon>
        <taxon>Brevibacteriaceae</taxon>
        <taxon>Brevibacterium</taxon>
    </lineage>
</organism>
<evidence type="ECO:0000256" key="1">
    <source>
        <dbReference type="SAM" id="Phobius"/>
    </source>
</evidence>
<dbReference type="EMBL" id="BAABGL010000035">
    <property type="protein sequence ID" value="GAA4395019.1"/>
    <property type="molecule type" value="Genomic_DNA"/>
</dbReference>
<evidence type="ECO:0008006" key="4">
    <source>
        <dbReference type="Google" id="ProtNLM"/>
    </source>
</evidence>
<keyword evidence="3" id="KW-1185">Reference proteome</keyword>
<keyword evidence="1" id="KW-1133">Transmembrane helix</keyword>
<protein>
    <recommendedName>
        <fullName evidence="4">Secreted protein</fullName>
    </recommendedName>
</protein>
<keyword evidence="1" id="KW-0812">Transmembrane</keyword>
<dbReference type="InterPro" id="IPR043777">
    <property type="entry name" value="DUF5719"/>
</dbReference>
<comment type="caution">
    <text evidence="2">The sequence shown here is derived from an EMBL/GenBank/DDBJ whole genome shotgun (WGS) entry which is preliminary data.</text>
</comment>